<keyword evidence="16" id="KW-1185">Reference proteome</keyword>
<dbReference type="InterPro" id="IPR040442">
    <property type="entry name" value="Pyrv_kinase-like_dom_sf"/>
</dbReference>
<sequence>MSRFSSPTSRRAKIVATLGPGSSAPDTIHLLAQTGVDIFRLNFSHGDHEGHKRNYESVRLAQEKVGRPLGVLADMQGPKIRVGSFPEGYIRLSMNEEVKLVPGKTSDEEHVIPVPHPEILKVMEVGDQVLVDDGKIILTVTKTGDTPWVRSDLPAKIGDKKGFTLLGKALPVPALTPKDKEDLEFACSLGADFIALSFVQTRADLEEARALMKGRGRLVAKVEKPAAIKNLEDIVDGSDGIMVARGDLGVEYPPEMVPILQRRIVRASRAAGKPVIVATHMLESMVESASPTRAEASDVATAIYQGTDAIMLSSETAVGRHPATAVSIMDRIVVTVENDKEYATSSGSFAPPKSENSLDADSIADAISELAEQNDCIAVFVSTAHFSVISRFSRARFKTRLIAHNQDKTKLGHMSLFWGVEPLSSAGTMSDTDLVAAVKQQLGSEVSGKIACAFQTKGLDDNLAWRLEVIRV</sequence>
<evidence type="ECO:0000256" key="8">
    <source>
        <dbReference type="ARBA" id="ARBA00022840"/>
    </source>
</evidence>
<dbReference type="NCBIfam" id="TIGR01064">
    <property type="entry name" value="pyruv_kin"/>
    <property type="match status" value="1"/>
</dbReference>
<reference evidence="16" key="1">
    <citation type="journal article" date="2019" name="Int. J. Syst. Evol. Microbiol.">
        <title>The Global Catalogue of Microorganisms (GCM) 10K type strain sequencing project: providing services to taxonomists for standard genome sequencing and annotation.</title>
        <authorList>
            <consortium name="The Broad Institute Genomics Platform"/>
            <consortium name="The Broad Institute Genome Sequencing Center for Infectious Disease"/>
            <person name="Wu L."/>
            <person name="Ma J."/>
        </authorList>
    </citation>
    <scope>NUCLEOTIDE SEQUENCE [LARGE SCALE GENOMIC DNA]</scope>
    <source>
        <strain evidence="16">CCUG 51308</strain>
    </source>
</reference>
<evidence type="ECO:0000256" key="9">
    <source>
        <dbReference type="ARBA" id="ARBA00022842"/>
    </source>
</evidence>
<dbReference type="SUPFAM" id="SSF51621">
    <property type="entry name" value="Phosphoenolpyruvate/pyruvate domain"/>
    <property type="match status" value="1"/>
</dbReference>
<organism evidence="15 16">
    <name type="scientific">Hirschia litorea</name>
    <dbReference type="NCBI Taxonomy" id="1199156"/>
    <lineage>
        <taxon>Bacteria</taxon>
        <taxon>Pseudomonadati</taxon>
        <taxon>Pseudomonadota</taxon>
        <taxon>Alphaproteobacteria</taxon>
        <taxon>Hyphomonadales</taxon>
        <taxon>Hyphomonadaceae</taxon>
        <taxon>Hirschia</taxon>
    </lineage>
</organism>
<dbReference type="Gene3D" id="2.40.33.10">
    <property type="entry name" value="PK beta-barrel domain-like"/>
    <property type="match status" value="1"/>
</dbReference>
<evidence type="ECO:0000256" key="1">
    <source>
        <dbReference type="ARBA" id="ARBA00004997"/>
    </source>
</evidence>
<keyword evidence="7 13" id="KW-0418">Kinase</keyword>
<dbReference type="GO" id="GO:0004743">
    <property type="term" value="F:pyruvate kinase activity"/>
    <property type="evidence" value="ECO:0007669"/>
    <property type="project" value="UniProtKB-EC"/>
</dbReference>
<dbReference type="InterPro" id="IPR036918">
    <property type="entry name" value="Pyrv_Knase_C_sf"/>
</dbReference>
<proteinExistence type="inferred from homology"/>
<keyword evidence="9 13" id="KW-0460">Magnesium</keyword>
<evidence type="ECO:0000256" key="5">
    <source>
        <dbReference type="ARBA" id="ARBA00022723"/>
    </source>
</evidence>
<evidence type="ECO:0000256" key="11">
    <source>
        <dbReference type="ARBA" id="ARBA00023317"/>
    </source>
</evidence>
<evidence type="ECO:0000256" key="12">
    <source>
        <dbReference type="NCBIfam" id="TIGR01064"/>
    </source>
</evidence>
<name>A0ABW2IHD6_9PROT</name>
<dbReference type="InterPro" id="IPR015793">
    <property type="entry name" value="Pyrv_Knase_brl"/>
</dbReference>
<evidence type="ECO:0000256" key="13">
    <source>
        <dbReference type="RuleBase" id="RU000504"/>
    </source>
</evidence>
<keyword evidence="8" id="KW-0067">ATP-binding</keyword>
<evidence type="ECO:0000256" key="2">
    <source>
        <dbReference type="ARBA" id="ARBA00008663"/>
    </source>
</evidence>
<dbReference type="InterPro" id="IPR011037">
    <property type="entry name" value="Pyrv_Knase-like_insert_dom_sf"/>
</dbReference>
<evidence type="ECO:0000313" key="15">
    <source>
        <dbReference type="EMBL" id="MFC7290374.1"/>
    </source>
</evidence>
<evidence type="ECO:0000256" key="7">
    <source>
        <dbReference type="ARBA" id="ARBA00022777"/>
    </source>
</evidence>
<dbReference type="EC" id="2.7.1.40" evidence="3 12"/>
<evidence type="ECO:0000259" key="14">
    <source>
        <dbReference type="Pfam" id="PF00224"/>
    </source>
</evidence>
<dbReference type="Pfam" id="PF00224">
    <property type="entry name" value="PK"/>
    <property type="match status" value="1"/>
</dbReference>
<dbReference type="RefSeq" id="WP_382165211.1">
    <property type="nucleotide sequence ID" value="NZ_JBHTBR010000002.1"/>
</dbReference>
<evidence type="ECO:0000256" key="3">
    <source>
        <dbReference type="ARBA" id="ARBA00012142"/>
    </source>
</evidence>
<dbReference type="Gene3D" id="3.40.1380.20">
    <property type="entry name" value="Pyruvate kinase, C-terminal domain"/>
    <property type="match status" value="1"/>
</dbReference>
<evidence type="ECO:0000313" key="16">
    <source>
        <dbReference type="Proteomes" id="UP001596492"/>
    </source>
</evidence>
<dbReference type="GO" id="GO:0016301">
    <property type="term" value="F:kinase activity"/>
    <property type="evidence" value="ECO:0007669"/>
    <property type="project" value="UniProtKB-KW"/>
</dbReference>
<comment type="pathway">
    <text evidence="1 13">Carbohydrate degradation; glycolysis; pyruvate from D-glyceraldehyde 3-phosphate: step 5/5.</text>
</comment>
<comment type="caution">
    <text evidence="15">The sequence shown here is derived from an EMBL/GenBank/DDBJ whole genome shotgun (WGS) entry which is preliminary data.</text>
</comment>
<keyword evidence="5" id="KW-0479">Metal-binding</keyword>
<keyword evidence="11 15" id="KW-0670">Pyruvate</keyword>
<dbReference type="SUPFAM" id="SSF50800">
    <property type="entry name" value="PK beta-barrel domain-like"/>
    <property type="match status" value="1"/>
</dbReference>
<evidence type="ECO:0000256" key="4">
    <source>
        <dbReference type="ARBA" id="ARBA00022679"/>
    </source>
</evidence>
<accession>A0ABW2IHD6</accession>
<evidence type="ECO:0000256" key="10">
    <source>
        <dbReference type="ARBA" id="ARBA00023152"/>
    </source>
</evidence>
<comment type="similarity">
    <text evidence="2 13">Belongs to the pyruvate kinase family.</text>
</comment>
<dbReference type="InterPro" id="IPR001697">
    <property type="entry name" value="Pyr_Knase"/>
</dbReference>
<keyword evidence="10 13" id="KW-0324">Glycolysis</keyword>
<evidence type="ECO:0000256" key="6">
    <source>
        <dbReference type="ARBA" id="ARBA00022741"/>
    </source>
</evidence>
<dbReference type="Gene3D" id="3.20.20.60">
    <property type="entry name" value="Phosphoenolpyruvate-binding domains"/>
    <property type="match status" value="1"/>
</dbReference>
<dbReference type="PRINTS" id="PR01050">
    <property type="entry name" value="PYRUVTKNASE"/>
</dbReference>
<feature type="domain" description="Pyruvate kinase barrel" evidence="14">
    <location>
        <begin position="10"/>
        <end position="326"/>
    </location>
</feature>
<keyword evidence="4 13" id="KW-0808">Transferase</keyword>
<dbReference type="InterPro" id="IPR015813">
    <property type="entry name" value="Pyrv/PenolPyrv_kinase-like_dom"/>
</dbReference>
<keyword evidence="6" id="KW-0547">Nucleotide-binding</keyword>
<dbReference type="EMBL" id="JBHTBR010000002">
    <property type="protein sequence ID" value="MFC7290374.1"/>
    <property type="molecule type" value="Genomic_DNA"/>
</dbReference>
<comment type="catalytic activity">
    <reaction evidence="13">
        <text>pyruvate + ATP = phosphoenolpyruvate + ADP + H(+)</text>
        <dbReference type="Rhea" id="RHEA:18157"/>
        <dbReference type="ChEBI" id="CHEBI:15361"/>
        <dbReference type="ChEBI" id="CHEBI:15378"/>
        <dbReference type="ChEBI" id="CHEBI:30616"/>
        <dbReference type="ChEBI" id="CHEBI:58702"/>
        <dbReference type="ChEBI" id="CHEBI:456216"/>
        <dbReference type="EC" id="2.7.1.40"/>
    </reaction>
</comment>
<protein>
    <recommendedName>
        <fullName evidence="3 12">Pyruvate kinase</fullName>
        <ecNumber evidence="3 12">2.7.1.40</ecNumber>
    </recommendedName>
</protein>
<dbReference type="PANTHER" id="PTHR11817">
    <property type="entry name" value="PYRUVATE KINASE"/>
    <property type="match status" value="1"/>
</dbReference>
<dbReference type="SUPFAM" id="SSF52935">
    <property type="entry name" value="PK C-terminal domain-like"/>
    <property type="match status" value="1"/>
</dbReference>
<gene>
    <name evidence="15" type="primary">pyk</name>
    <name evidence="15" type="ORF">ACFQS8_01990</name>
</gene>
<dbReference type="Proteomes" id="UP001596492">
    <property type="component" value="Unassembled WGS sequence"/>
</dbReference>
<dbReference type="InterPro" id="IPR015806">
    <property type="entry name" value="Pyrv_Knase_insert_dom_sf"/>
</dbReference>